<feature type="region of interest" description="Disordered" evidence="1">
    <location>
        <begin position="119"/>
        <end position="141"/>
    </location>
</feature>
<dbReference type="EMBL" id="BQNB010011794">
    <property type="protein sequence ID" value="GJS95244.1"/>
    <property type="molecule type" value="Genomic_DNA"/>
</dbReference>
<dbReference type="Proteomes" id="UP001151760">
    <property type="component" value="Unassembled WGS sequence"/>
</dbReference>
<reference evidence="2" key="1">
    <citation type="journal article" date="2022" name="Int. J. Mol. Sci.">
        <title>Draft Genome of Tanacetum Coccineum: Genomic Comparison of Closely Related Tanacetum-Family Plants.</title>
        <authorList>
            <person name="Yamashiro T."/>
            <person name="Shiraishi A."/>
            <person name="Nakayama K."/>
            <person name="Satake H."/>
        </authorList>
    </citation>
    <scope>NUCLEOTIDE SEQUENCE</scope>
</reference>
<organism evidence="2 3">
    <name type="scientific">Tanacetum coccineum</name>
    <dbReference type="NCBI Taxonomy" id="301880"/>
    <lineage>
        <taxon>Eukaryota</taxon>
        <taxon>Viridiplantae</taxon>
        <taxon>Streptophyta</taxon>
        <taxon>Embryophyta</taxon>
        <taxon>Tracheophyta</taxon>
        <taxon>Spermatophyta</taxon>
        <taxon>Magnoliopsida</taxon>
        <taxon>eudicotyledons</taxon>
        <taxon>Gunneridae</taxon>
        <taxon>Pentapetalae</taxon>
        <taxon>asterids</taxon>
        <taxon>campanulids</taxon>
        <taxon>Asterales</taxon>
        <taxon>Asteraceae</taxon>
        <taxon>Asteroideae</taxon>
        <taxon>Anthemideae</taxon>
        <taxon>Anthemidinae</taxon>
        <taxon>Tanacetum</taxon>
    </lineage>
</organism>
<gene>
    <name evidence="2" type="ORF">Tco_0802212</name>
</gene>
<comment type="caution">
    <text evidence="2">The sequence shown here is derived from an EMBL/GenBank/DDBJ whole genome shotgun (WGS) entry which is preliminary data.</text>
</comment>
<evidence type="ECO:0000313" key="3">
    <source>
        <dbReference type="Proteomes" id="UP001151760"/>
    </source>
</evidence>
<evidence type="ECO:0000313" key="2">
    <source>
        <dbReference type="EMBL" id="GJS95244.1"/>
    </source>
</evidence>
<keyword evidence="3" id="KW-1185">Reference proteome</keyword>
<name>A0ABQ4ZY72_9ASTR</name>
<sequence length="225" mass="25312">MNHIHDHTSARNALGSNQKESSSYEYQQSLMPKGITPIAVRTSRESQTWVRNLRYNHVPTDSVTARIKITQMRCTQHTPTPVSMTPPSVQHQLTDHQKTKGHTQRAQPWRLQRLTFATHSQTTSNGSRVSKKRGGGKESHEGHQFTILWSSRHFLRLHLKVKNVESQKEASEIGKFQQMDETVVAVVADIHSEGTTDLIAGGVAIADDGKRAIRVKLQGARQLRT</sequence>
<reference evidence="2" key="2">
    <citation type="submission" date="2022-01" db="EMBL/GenBank/DDBJ databases">
        <authorList>
            <person name="Yamashiro T."/>
            <person name="Shiraishi A."/>
            <person name="Satake H."/>
            <person name="Nakayama K."/>
        </authorList>
    </citation>
    <scope>NUCLEOTIDE SEQUENCE</scope>
</reference>
<proteinExistence type="predicted"/>
<evidence type="ECO:0000256" key="1">
    <source>
        <dbReference type="SAM" id="MobiDB-lite"/>
    </source>
</evidence>
<feature type="compositionally biased region" description="Polar residues" evidence="1">
    <location>
        <begin position="10"/>
        <end position="19"/>
    </location>
</feature>
<accession>A0ABQ4ZY72</accession>
<feature type="region of interest" description="Disordered" evidence="1">
    <location>
        <begin position="1"/>
        <end position="25"/>
    </location>
</feature>
<protein>
    <submittedName>
        <fullName evidence="2">Uncharacterized protein</fullName>
    </submittedName>
</protein>